<keyword evidence="4 8" id="KW-0812">Transmembrane</keyword>
<evidence type="ECO:0000256" key="3">
    <source>
        <dbReference type="ARBA" id="ARBA00022475"/>
    </source>
</evidence>
<proteinExistence type="inferred from homology"/>
<name>A0A7W3XVC6_9ACTN</name>
<keyword evidence="12" id="KW-1185">Reference proteome</keyword>
<dbReference type="AlphaFoldDB" id="A0A7W3XVC6"/>
<keyword evidence="5 8" id="KW-1133">Transmembrane helix</keyword>
<dbReference type="InterPro" id="IPR023090">
    <property type="entry name" value="UPF0702_alpha/beta_dom_sf"/>
</dbReference>
<feature type="domain" description="YetF-like N-terminal transmembrane" evidence="10">
    <location>
        <begin position="17"/>
        <end position="79"/>
    </location>
</feature>
<dbReference type="PANTHER" id="PTHR34582:SF6">
    <property type="entry name" value="UPF0702 TRANSMEMBRANE PROTEIN YCAP"/>
    <property type="match status" value="1"/>
</dbReference>
<evidence type="ECO:0000256" key="7">
    <source>
        <dbReference type="SAM" id="MobiDB-lite"/>
    </source>
</evidence>
<reference evidence="12" key="1">
    <citation type="submission" date="2019-10" db="EMBL/GenBank/DDBJ databases">
        <title>Streptomyces sp. nov., a novel actinobacterium isolated from alkaline environment.</title>
        <authorList>
            <person name="Golinska P."/>
        </authorList>
    </citation>
    <scope>NUCLEOTIDE SEQUENCE [LARGE SCALE GENOMIC DNA]</scope>
    <source>
        <strain evidence="12">DSM 42108</strain>
    </source>
</reference>
<evidence type="ECO:0000259" key="9">
    <source>
        <dbReference type="Pfam" id="PF04239"/>
    </source>
</evidence>
<gene>
    <name evidence="11" type="ORF">FOE67_03390</name>
</gene>
<evidence type="ECO:0000256" key="5">
    <source>
        <dbReference type="ARBA" id="ARBA00022989"/>
    </source>
</evidence>
<accession>A0A7W3XVC6</accession>
<feature type="transmembrane region" description="Helical" evidence="8">
    <location>
        <begin position="12"/>
        <end position="29"/>
    </location>
</feature>
<evidence type="ECO:0000256" key="2">
    <source>
        <dbReference type="ARBA" id="ARBA00006448"/>
    </source>
</evidence>
<dbReference type="PANTHER" id="PTHR34582">
    <property type="entry name" value="UPF0702 TRANSMEMBRANE PROTEIN YCAP"/>
    <property type="match status" value="1"/>
</dbReference>
<keyword evidence="6 8" id="KW-0472">Membrane</keyword>
<feature type="domain" description="YetF C-terminal" evidence="9">
    <location>
        <begin position="87"/>
        <end position="156"/>
    </location>
</feature>
<dbReference type="Proteomes" id="UP000530234">
    <property type="component" value="Unassembled WGS sequence"/>
</dbReference>
<dbReference type="GO" id="GO:0005886">
    <property type="term" value="C:plasma membrane"/>
    <property type="evidence" value="ECO:0007669"/>
    <property type="project" value="UniProtKB-SubCell"/>
</dbReference>
<sequence length="182" mass="19488">MFFDSWTDLLRVTVVALVAYPALIALLRLSGKRTLAKMNAFDLVVTVALGSTLATILLNRDVSLSEGVLALAMLILLQFVSALASVRSRRVRRLLKSEPALLLRDGRFLTDAMERHRVPSDEVRQAIRSQGIGAVEDVAAVVLETDGTFSVIPRSSAGAGTSFAPVRGADSTPTTGDDPRAP</sequence>
<evidence type="ECO:0000256" key="1">
    <source>
        <dbReference type="ARBA" id="ARBA00004651"/>
    </source>
</evidence>
<organism evidence="11 12">
    <name type="scientific">Streptomyces calidiresistens</name>
    <dbReference type="NCBI Taxonomy" id="1485586"/>
    <lineage>
        <taxon>Bacteria</taxon>
        <taxon>Bacillati</taxon>
        <taxon>Actinomycetota</taxon>
        <taxon>Actinomycetes</taxon>
        <taxon>Kitasatosporales</taxon>
        <taxon>Streptomycetaceae</taxon>
        <taxon>Streptomyces</taxon>
    </lineage>
</organism>
<comment type="subcellular location">
    <subcellularLocation>
        <location evidence="1">Cell membrane</location>
        <topology evidence="1">Multi-pass membrane protein</topology>
    </subcellularLocation>
</comment>
<dbReference type="Gene3D" id="3.30.240.20">
    <property type="entry name" value="bsu07140 like domains"/>
    <property type="match status" value="1"/>
</dbReference>
<dbReference type="Pfam" id="PF20730">
    <property type="entry name" value="YetF_N"/>
    <property type="match status" value="1"/>
</dbReference>
<dbReference type="InterPro" id="IPR007353">
    <property type="entry name" value="DUF421"/>
</dbReference>
<evidence type="ECO:0000256" key="8">
    <source>
        <dbReference type="SAM" id="Phobius"/>
    </source>
</evidence>
<feature type="transmembrane region" description="Helical" evidence="8">
    <location>
        <begin position="64"/>
        <end position="86"/>
    </location>
</feature>
<evidence type="ECO:0000313" key="12">
    <source>
        <dbReference type="Proteomes" id="UP000530234"/>
    </source>
</evidence>
<evidence type="ECO:0000256" key="4">
    <source>
        <dbReference type="ARBA" id="ARBA00022692"/>
    </source>
</evidence>
<dbReference type="EMBL" id="VKHS01000035">
    <property type="protein sequence ID" value="MBB0228577.1"/>
    <property type="molecule type" value="Genomic_DNA"/>
</dbReference>
<keyword evidence="3" id="KW-1003">Cell membrane</keyword>
<evidence type="ECO:0000259" key="10">
    <source>
        <dbReference type="Pfam" id="PF20730"/>
    </source>
</evidence>
<evidence type="ECO:0000313" key="11">
    <source>
        <dbReference type="EMBL" id="MBB0228577.1"/>
    </source>
</evidence>
<comment type="similarity">
    <text evidence="2">Belongs to the UPF0702 family.</text>
</comment>
<protein>
    <submittedName>
        <fullName evidence="11">DUF421 domain-containing protein</fullName>
    </submittedName>
</protein>
<comment type="caution">
    <text evidence="11">The sequence shown here is derived from an EMBL/GenBank/DDBJ whole genome shotgun (WGS) entry which is preliminary data.</text>
</comment>
<dbReference type="Pfam" id="PF04239">
    <property type="entry name" value="DUF421"/>
    <property type="match status" value="1"/>
</dbReference>
<feature type="transmembrane region" description="Helical" evidence="8">
    <location>
        <begin position="41"/>
        <end position="58"/>
    </location>
</feature>
<dbReference type="InterPro" id="IPR048454">
    <property type="entry name" value="YetF_N"/>
</dbReference>
<feature type="region of interest" description="Disordered" evidence="7">
    <location>
        <begin position="155"/>
        <end position="182"/>
    </location>
</feature>
<dbReference type="RefSeq" id="WP_182660245.1">
    <property type="nucleotide sequence ID" value="NZ_VKHS01000035.1"/>
</dbReference>
<evidence type="ECO:0000256" key="6">
    <source>
        <dbReference type="ARBA" id="ARBA00023136"/>
    </source>
</evidence>